<proteinExistence type="predicted"/>
<sequence>MDHPMTHATVMSFACLSCGMGFRKDLQLFGDADECCPHCGVAFVIPARTNEGMLFDFGVSECDKMLNFAYETGRAIKTDSQLKNIGFILDDEASIHSDKNEEQQSREEELARRKTKLMNIKNKRKSKAGGGAQSKTATEGSPDVSAIPSTPSAVTEAVPGPQSVA</sequence>
<feature type="compositionally biased region" description="Basic and acidic residues" evidence="1">
    <location>
        <begin position="93"/>
        <end position="112"/>
    </location>
</feature>
<comment type="caution">
    <text evidence="2">The sequence shown here is derived from an EMBL/GenBank/DDBJ whole genome shotgun (WGS) entry which is preliminary data.</text>
</comment>
<evidence type="ECO:0000313" key="3">
    <source>
        <dbReference type="Proteomes" id="UP001165060"/>
    </source>
</evidence>
<accession>A0ABQ6M6G9</accession>
<protein>
    <submittedName>
        <fullName evidence="2">Uncharacterized protein</fullName>
    </submittedName>
</protein>
<reference evidence="2 3" key="1">
    <citation type="journal article" date="2023" name="Commun. Biol.">
        <title>Genome analysis of Parmales, the sister group of diatoms, reveals the evolutionary specialization of diatoms from phago-mixotrophs to photoautotrophs.</title>
        <authorList>
            <person name="Ban H."/>
            <person name="Sato S."/>
            <person name="Yoshikawa S."/>
            <person name="Yamada K."/>
            <person name="Nakamura Y."/>
            <person name="Ichinomiya M."/>
            <person name="Sato N."/>
            <person name="Blanc-Mathieu R."/>
            <person name="Endo H."/>
            <person name="Kuwata A."/>
            <person name="Ogata H."/>
        </authorList>
    </citation>
    <scope>NUCLEOTIDE SEQUENCE [LARGE SCALE GENOMIC DNA]</scope>
</reference>
<organism evidence="2 3">
    <name type="scientific">Tetraparma gracilis</name>
    <dbReference type="NCBI Taxonomy" id="2962635"/>
    <lineage>
        <taxon>Eukaryota</taxon>
        <taxon>Sar</taxon>
        <taxon>Stramenopiles</taxon>
        <taxon>Ochrophyta</taxon>
        <taxon>Bolidophyceae</taxon>
        <taxon>Parmales</taxon>
        <taxon>Triparmaceae</taxon>
        <taxon>Tetraparma</taxon>
    </lineage>
</organism>
<gene>
    <name evidence="2" type="ORF">TeGR_g8927</name>
</gene>
<name>A0ABQ6M6G9_9STRA</name>
<dbReference type="EMBL" id="BRYB01003779">
    <property type="protein sequence ID" value="GMI20494.1"/>
    <property type="molecule type" value="Genomic_DNA"/>
</dbReference>
<feature type="compositionally biased region" description="Basic residues" evidence="1">
    <location>
        <begin position="113"/>
        <end position="127"/>
    </location>
</feature>
<feature type="region of interest" description="Disordered" evidence="1">
    <location>
        <begin position="93"/>
        <end position="165"/>
    </location>
</feature>
<evidence type="ECO:0000256" key="1">
    <source>
        <dbReference type="SAM" id="MobiDB-lite"/>
    </source>
</evidence>
<evidence type="ECO:0000313" key="2">
    <source>
        <dbReference type="EMBL" id="GMI20494.1"/>
    </source>
</evidence>
<dbReference type="Proteomes" id="UP001165060">
    <property type="component" value="Unassembled WGS sequence"/>
</dbReference>
<keyword evidence="3" id="KW-1185">Reference proteome</keyword>